<keyword evidence="2" id="KW-1185">Reference proteome</keyword>
<evidence type="ECO:0000313" key="2">
    <source>
        <dbReference type="Proteomes" id="UP000790377"/>
    </source>
</evidence>
<accession>A0ACB8AND3</accession>
<dbReference type="EMBL" id="MU267609">
    <property type="protein sequence ID" value="KAH7914782.1"/>
    <property type="molecule type" value="Genomic_DNA"/>
</dbReference>
<organism evidence="1 2">
    <name type="scientific">Hygrophoropsis aurantiaca</name>
    <dbReference type="NCBI Taxonomy" id="72124"/>
    <lineage>
        <taxon>Eukaryota</taxon>
        <taxon>Fungi</taxon>
        <taxon>Dikarya</taxon>
        <taxon>Basidiomycota</taxon>
        <taxon>Agaricomycotina</taxon>
        <taxon>Agaricomycetes</taxon>
        <taxon>Agaricomycetidae</taxon>
        <taxon>Boletales</taxon>
        <taxon>Coniophorineae</taxon>
        <taxon>Hygrophoropsidaceae</taxon>
        <taxon>Hygrophoropsis</taxon>
    </lineage>
</organism>
<comment type="caution">
    <text evidence="1">The sequence shown here is derived from an EMBL/GenBank/DDBJ whole genome shotgun (WGS) entry which is preliminary data.</text>
</comment>
<gene>
    <name evidence="1" type="ORF">BJ138DRAFT_316879</name>
</gene>
<evidence type="ECO:0000313" key="1">
    <source>
        <dbReference type="EMBL" id="KAH7914782.1"/>
    </source>
</evidence>
<name>A0ACB8AND3_9AGAM</name>
<dbReference type="Proteomes" id="UP000790377">
    <property type="component" value="Unassembled WGS sequence"/>
</dbReference>
<sequence length="258" mass="27635">MEKSNSILIINPNSTKSMGESILQAIPDLAFPQTKFDIFTSPSGPPSINDNETALESASICLPLLEPLLDNFDGFIVACYSVHPLVEMLKSRTPKPVIGIFEASIITSLHQIGAHQQFGIISTGKIWERLLTEGVHGFMSGVGNEYISDSGSCNRFSGVETTGLNAKELHDAPPEELSKRLNDATKRLIKSSNGGLGAICLGCAAMTELDTTIQHACVEELGQEAGSRIKIIDGVVAAVDIILGQIISNPDLSRVNFK</sequence>
<proteinExistence type="predicted"/>
<reference evidence="1" key="1">
    <citation type="journal article" date="2021" name="New Phytol.">
        <title>Evolutionary innovations through gain and loss of genes in the ectomycorrhizal Boletales.</title>
        <authorList>
            <person name="Wu G."/>
            <person name="Miyauchi S."/>
            <person name="Morin E."/>
            <person name="Kuo A."/>
            <person name="Drula E."/>
            <person name="Varga T."/>
            <person name="Kohler A."/>
            <person name="Feng B."/>
            <person name="Cao Y."/>
            <person name="Lipzen A."/>
            <person name="Daum C."/>
            <person name="Hundley H."/>
            <person name="Pangilinan J."/>
            <person name="Johnson J."/>
            <person name="Barry K."/>
            <person name="LaButti K."/>
            <person name="Ng V."/>
            <person name="Ahrendt S."/>
            <person name="Min B."/>
            <person name="Choi I.G."/>
            <person name="Park H."/>
            <person name="Plett J.M."/>
            <person name="Magnuson J."/>
            <person name="Spatafora J.W."/>
            <person name="Nagy L.G."/>
            <person name="Henrissat B."/>
            <person name="Grigoriev I.V."/>
            <person name="Yang Z.L."/>
            <person name="Xu J."/>
            <person name="Martin F.M."/>
        </authorList>
    </citation>
    <scope>NUCLEOTIDE SEQUENCE</scope>
    <source>
        <strain evidence="1">ATCC 28755</strain>
    </source>
</reference>
<protein>
    <submittedName>
        <fullName evidence="1">Asp/Glu/hydantoin racemase</fullName>
    </submittedName>
</protein>